<keyword evidence="2" id="KW-0862">Zinc</keyword>
<dbReference type="Gene3D" id="3.40.140.10">
    <property type="entry name" value="Cytidine Deaminase, domain 2"/>
    <property type="match status" value="1"/>
</dbReference>
<dbReference type="SUPFAM" id="SSF53927">
    <property type="entry name" value="Cytidine deaminase-like"/>
    <property type="match status" value="1"/>
</dbReference>
<feature type="domain" description="CMP/dCMP-type deaminase" evidence="3">
    <location>
        <begin position="10"/>
        <end position="132"/>
    </location>
</feature>
<dbReference type="PANTHER" id="PTHR11079">
    <property type="entry name" value="CYTOSINE DEAMINASE FAMILY MEMBER"/>
    <property type="match status" value="1"/>
</dbReference>
<sequence>MAQNQEVAPTYQVNFMSEATAEALGNVQSGAGGPFGSVVVRAGHVLAAAHNQVLENHDPTAHGEIMAIRQACTKLGSHDLSGCVLYTNAYPCPMCLSAIIWANIKTVYYGNTAQDAAAIGFRDDYLYHYIANGCQDNQVLQMEQHDHDLTIEPFNQFAAKKDKQLY</sequence>
<protein>
    <submittedName>
        <fullName evidence="4">Nucleoside deaminase</fullName>
        <ecNumber evidence="4">3.5.4.33</ecNumber>
    </submittedName>
</protein>
<dbReference type="Pfam" id="PF00383">
    <property type="entry name" value="dCMP_cyt_deam_1"/>
    <property type="match status" value="1"/>
</dbReference>
<dbReference type="InterPro" id="IPR016193">
    <property type="entry name" value="Cytidine_deaminase-like"/>
</dbReference>
<dbReference type="Proteomes" id="UP001597191">
    <property type="component" value="Unassembled WGS sequence"/>
</dbReference>
<dbReference type="CDD" id="cd01285">
    <property type="entry name" value="nucleoside_deaminase"/>
    <property type="match status" value="1"/>
</dbReference>
<keyword evidence="4" id="KW-0378">Hydrolase</keyword>
<dbReference type="GO" id="GO:0052717">
    <property type="term" value="F:tRNA-specific adenosine-34 deaminase activity"/>
    <property type="evidence" value="ECO:0007669"/>
    <property type="project" value="UniProtKB-EC"/>
</dbReference>
<dbReference type="InterPro" id="IPR002125">
    <property type="entry name" value="CMP_dCMP_dom"/>
</dbReference>
<dbReference type="EMBL" id="JBHTOH010000015">
    <property type="protein sequence ID" value="MFD1410499.1"/>
    <property type="molecule type" value="Genomic_DNA"/>
</dbReference>
<dbReference type="PROSITE" id="PS00903">
    <property type="entry name" value="CYT_DCMP_DEAMINASES_1"/>
    <property type="match status" value="1"/>
</dbReference>
<evidence type="ECO:0000256" key="2">
    <source>
        <dbReference type="ARBA" id="ARBA00022833"/>
    </source>
</evidence>
<dbReference type="InterPro" id="IPR016192">
    <property type="entry name" value="APOBEC/CMP_deaminase_Zn-bd"/>
</dbReference>
<dbReference type="EC" id="3.5.4.33" evidence="4"/>
<organism evidence="4 5">
    <name type="scientific">Lapidilactobacillus gannanensis</name>
    <dbReference type="NCBI Taxonomy" id="2486002"/>
    <lineage>
        <taxon>Bacteria</taxon>
        <taxon>Bacillati</taxon>
        <taxon>Bacillota</taxon>
        <taxon>Bacilli</taxon>
        <taxon>Lactobacillales</taxon>
        <taxon>Lactobacillaceae</taxon>
        <taxon>Lapidilactobacillus</taxon>
    </lineage>
</organism>
<evidence type="ECO:0000256" key="1">
    <source>
        <dbReference type="ARBA" id="ARBA00022723"/>
    </source>
</evidence>
<evidence type="ECO:0000313" key="4">
    <source>
        <dbReference type="EMBL" id="MFD1410499.1"/>
    </source>
</evidence>
<dbReference type="RefSeq" id="WP_125647010.1">
    <property type="nucleotide sequence ID" value="NZ_JBHTOH010000015.1"/>
</dbReference>
<gene>
    <name evidence="4" type="ORF">ACFQ4R_02515</name>
</gene>
<keyword evidence="1" id="KW-0479">Metal-binding</keyword>
<reference evidence="5" key="1">
    <citation type="journal article" date="2019" name="Int. J. Syst. Evol. Microbiol.">
        <title>The Global Catalogue of Microorganisms (GCM) 10K type strain sequencing project: providing services to taxonomists for standard genome sequencing and annotation.</title>
        <authorList>
            <consortium name="The Broad Institute Genomics Platform"/>
            <consortium name="The Broad Institute Genome Sequencing Center for Infectious Disease"/>
            <person name="Wu L."/>
            <person name="Ma J."/>
        </authorList>
    </citation>
    <scope>NUCLEOTIDE SEQUENCE [LARGE SCALE GENOMIC DNA]</scope>
    <source>
        <strain evidence="5">CCM 8937</strain>
    </source>
</reference>
<dbReference type="PROSITE" id="PS51747">
    <property type="entry name" value="CYT_DCMP_DEAMINASES_2"/>
    <property type="match status" value="1"/>
</dbReference>
<keyword evidence="5" id="KW-1185">Reference proteome</keyword>
<evidence type="ECO:0000259" key="3">
    <source>
        <dbReference type="PROSITE" id="PS51747"/>
    </source>
</evidence>
<dbReference type="PANTHER" id="PTHR11079:SF161">
    <property type="entry name" value="CMP_DCMP-TYPE DEAMINASE DOMAIN-CONTAINING PROTEIN"/>
    <property type="match status" value="1"/>
</dbReference>
<comment type="caution">
    <text evidence="4">The sequence shown here is derived from an EMBL/GenBank/DDBJ whole genome shotgun (WGS) entry which is preliminary data.</text>
</comment>
<name>A0ABW4BJU4_9LACO</name>
<accession>A0ABW4BJU4</accession>
<proteinExistence type="predicted"/>
<evidence type="ECO:0000313" key="5">
    <source>
        <dbReference type="Proteomes" id="UP001597191"/>
    </source>
</evidence>